<comment type="function">
    <text evidence="6">Located on the platform of the 30S subunit, it bridges several disparate RNA helices of the 16S rRNA. Forms part of the Shine-Dalgarno cleft in the 70S ribosome.</text>
</comment>
<dbReference type="Gene3D" id="3.30.420.80">
    <property type="entry name" value="Ribosomal protein S11"/>
    <property type="match status" value="1"/>
</dbReference>
<evidence type="ECO:0000256" key="3">
    <source>
        <dbReference type="ARBA" id="ARBA00022884"/>
    </source>
</evidence>
<dbReference type="EMBL" id="JARGYT010000031">
    <property type="protein sequence ID" value="MDZ5762253.1"/>
    <property type="molecule type" value="Genomic_DNA"/>
</dbReference>
<evidence type="ECO:0000313" key="8">
    <source>
        <dbReference type="Proteomes" id="UP001293791"/>
    </source>
</evidence>
<keyword evidence="5 6" id="KW-0687">Ribonucleoprotein</keyword>
<keyword evidence="8" id="KW-1185">Reference proteome</keyword>
<dbReference type="Pfam" id="PF00411">
    <property type="entry name" value="Ribosomal_S11"/>
    <property type="match status" value="1"/>
</dbReference>
<dbReference type="InterPro" id="IPR019981">
    <property type="entry name" value="Ribosomal_uS11_bac-type"/>
</dbReference>
<gene>
    <name evidence="6" type="primary">rpsK</name>
    <name evidence="7" type="ORF">Cyrtocomes_00629</name>
</gene>
<dbReference type="NCBIfam" id="TIGR03632">
    <property type="entry name" value="uS11_bact"/>
    <property type="match status" value="1"/>
</dbReference>
<evidence type="ECO:0000256" key="4">
    <source>
        <dbReference type="ARBA" id="ARBA00022980"/>
    </source>
</evidence>
<keyword evidence="2 6" id="KW-0699">rRNA-binding</keyword>
<comment type="similarity">
    <text evidence="1 6">Belongs to the universal ribosomal protein uS11 family.</text>
</comment>
<evidence type="ECO:0000313" key="7">
    <source>
        <dbReference type="EMBL" id="MDZ5762253.1"/>
    </source>
</evidence>
<dbReference type="InterPro" id="IPR001971">
    <property type="entry name" value="Ribosomal_uS11"/>
</dbReference>
<keyword evidence="4 6" id="KW-0689">Ribosomal protein</keyword>
<dbReference type="HAMAP" id="MF_01310">
    <property type="entry name" value="Ribosomal_uS11"/>
    <property type="match status" value="1"/>
</dbReference>
<accession>A0ABU5L816</accession>
<protein>
    <recommendedName>
        <fullName evidence="6">Small ribosomal subunit protein uS11</fullName>
    </recommendedName>
</protein>
<evidence type="ECO:0000256" key="6">
    <source>
        <dbReference type="HAMAP-Rule" id="MF_01310"/>
    </source>
</evidence>
<dbReference type="NCBIfam" id="NF003698">
    <property type="entry name" value="PRK05309.1"/>
    <property type="match status" value="1"/>
</dbReference>
<dbReference type="PIRSF" id="PIRSF002131">
    <property type="entry name" value="Ribosomal_S11"/>
    <property type="match status" value="1"/>
</dbReference>
<dbReference type="SUPFAM" id="SSF53137">
    <property type="entry name" value="Translational machinery components"/>
    <property type="match status" value="1"/>
</dbReference>
<sequence length="128" mass="13736">MKSKNKKVTDKKKRSVISGVFHIMSTFNNSIITVTDLNGDVVAWSSSGQSNFKGSRKSTPYAARVAAEDAAKKAVGLGMKTASVVLRGPGMARESAVRALSSYLVITSIQDCTGVPYNGCRPPNRRRV</sequence>
<proteinExistence type="inferred from homology"/>
<comment type="caution">
    <text evidence="7">The sequence shown here is derived from an EMBL/GenBank/DDBJ whole genome shotgun (WGS) entry which is preliminary data.</text>
</comment>
<dbReference type="Proteomes" id="UP001293791">
    <property type="component" value="Unassembled WGS sequence"/>
</dbReference>
<evidence type="ECO:0000256" key="5">
    <source>
        <dbReference type="ARBA" id="ARBA00023274"/>
    </source>
</evidence>
<dbReference type="GO" id="GO:0005840">
    <property type="term" value="C:ribosome"/>
    <property type="evidence" value="ECO:0007669"/>
    <property type="project" value="UniProtKB-KW"/>
</dbReference>
<organism evidence="7 8">
    <name type="scientific">Candidatus Cyrtobacter comes</name>
    <dbReference type="NCBI Taxonomy" id="675776"/>
    <lineage>
        <taxon>Bacteria</taxon>
        <taxon>Pseudomonadati</taxon>
        <taxon>Pseudomonadota</taxon>
        <taxon>Alphaproteobacteria</taxon>
        <taxon>Rickettsiales</taxon>
        <taxon>Candidatus Midichloriaceae</taxon>
        <taxon>Candidatus Cyrtobacter</taxon>
    </lineage>
</organism>
<evidence type="ECO:0000256" key="1">
    <source>
        <dbReference type="ARBA" id="ARBA00006194"/>
    </source>
</evidence>
<comment type="subunit">
    <text evidence="6">Part of the 30S ribosomal subunit. Interacts with proteins S7 and S18. Binds to IF-3.</text>
</comment>
<reference evidence="7 8" key="1">
    <citation type="submission" date="2023-02" db="EMBL/GenBank/DDBJ databases">
        <title>Host association and intracellularity evolved multiple times independently in the Rickettsiales.</title>
        <authorList>
            <person name="Castelli M."/>
            <person name="Nardi T."/>
            <person name="Gammuto L."/>
            <person name="Bellinzona G."/>
            <person name="Sabaneyeva E."/>
            <person name="Potekhin A."/>
            <person name="Serra V."/>
            <person name="Petroni G."/>
            <person name="Sassera D."/>
        </authorList>
    </citation>
    <scope>NUCLEOTIDE SEQUENCE [LARGE SCALE GENOMIC DNA]</scope>
    <source>
        <strain evidence="7 8">BOD18</strain>
    </source>
</reference>
<dbReference type="InterPro" id="IPR036967">
    <property type="entry name" value="Ribosomal_uS11_sf"/>
</dbReference>
<keyword evidence="3 6" id="KW-0694">RNA-binding</keyword>
<dbReference type="PANTHER" id="PTHR11759">
    <property type="entry name" value="40S RIBOSOMAL PROTEIN S14/30S RIBOSOMAL PROTEIN S11"/>
    <property type="match status" value="1"/>
</dbReference>
<name>A0ABU5L816_9RICK</name>
<evidence type="ECO:0000256" key="2">
    <source>
        <dbReference type="ARBA" id="ARBA00022730"/>
    </source>
</evidence>